<comment type="caution">
    <text evidence="3">The sequence shown here is derived from an EMBL/GenBank/DDBJ whole genome shotgun (WGS) entry which is preliminary data.</text>
</comment>
<proteinExistence type="inferred from homology"/>
<dbReference type="PRINTS" id="PR01438">
    <property type="entry name" value="UNVRSLSTRESS"/>
</dbReference>
<evidence type="ECO:0000259" key="2">
    <source>
        <dbReference type="Pfam" id="PF00582"/>
    </source>
</evidence>
<dbReference type="SUPFAM" id="SSF52402">
    <property type="entry name" value="Adenine nucleotide alpha hydrolases-like"/>
    <property type="match status" value="1"/>
</dbReference>
<gene>
    <name evidence="3" type="ORF">BKG62_21290</name>
</gene>
<dbReference type="Gene3D" id="3.40.50.620">
    <property type="entry name" value="HUPs"/>
    <property type="match status" value="2"/>
</dbReference>
<reference evidence="3 4" key="1">
    <citation type="submission" date="2016-10" db="EMBL/GenBank/DDBJ databases">
        <title>Evaluation of Human, Animal and Environmental Mycobacterium chelonae Isolates by Core Genome Phylogenomic Analysis, Targeted Gene Comparison, and Anti-microbial Susceptibility Patterns: A Tale of Mistaken Identities.</title>
        <authorList>
            <person name="Fogelson S.B."/>
            <person name="Camus A.C."/>
            <person name="Lorenz W."/>
            <person name="Vasireddy R."/>
            <person name="Vasireddy S."/>
            <person name="Smith T."/>
            <person name="Brown-Elliott B.A."/>
            <person name="Wallace R.J.Jr."/>
            <person name="Hasan N.A."/>
            <person name="Reischl U."/>
            <person name="Sanchez S."/>
        </authorList>
    </citation>
    <scope>NUCLEOTIDE SEQUENCE [LARGE SCALE GENOMIC DNA]</scope>
    <source>
        <strain evidence="3 4">42895</strain>
    </source>
</reference>
<dbReference type="RefSeq" id="WP_070919062.1">
    <property type="nucleotide sequence ID" value="NZ_CP058976.1"/>
</dbReference>
<comment type="similarity">
    <text evidence="1">Belongs to the universal stress protein A family.</text>
</comment>
<dbReference type="AlphaFoldDB" id="A0AB73M0A9"/>
<dbReference type="InterPro" id="IPR006016">
    <property type="entry name" value="UspA"/>
</dbReference>
<dbReference type="InterPro" id="IPR006015">
    <property type="entry name" value="Universal_stress_UspA"/>
</dbReference>
<evidence type="ECO:0000313" key="4">
    <source>
        <dbReference type="Proteomes" id="UP000180113"/>
    </source>
</evidence>
<evidence type="ECO:0000256" key="1">
    <source>
        <dbReference type="ARBA" id="ARBA00008791"/>
    </source>
</evidence>
<accession>A0AB73M0A9</accession>
<dbReference type="Pfam" id="PF00582">
    <property type="entry name" value="Usp"/>
    <property type="match status" value="1"/>
</dbReference>
<dbReference type="Proteomes" id="UP000180113">
    <property type="component" value="Unassembled WGS sequence"/>
</dbReference>
<evidence type="ECO:0000313" key="3">
    <source>
        <dbReference type="EMBL" id="OHT48173.1"/>
    </source>
</evidence>
<dbReference type="PANTHER" id="PTHR46268:SF6">
    <property type="entry name" value="UNIVERSAL STRESS PROTEIN UP12"/>
    <property type="match status" value="1"/>
</dbReference>
<organism evidence="3 4">
    <name type="scientific">Mycobacteroides chelonae</name>
    <name type="common">Mycobacterium chelonae</name>
    <dbReference type="NCBI Taxonomy" id="1774"/>
    <lineage>
        <taxon>Bacteria</taxon>
        <taxon>Bacillati</taxon>
        <taxon>Actinomycetota</taxon>
        <taxon>Actinomycetes</taxon>
        <taxon>Mycobacteriales</taxon>
        <taxon>Mycobacteriaceae</taxon>
        <taxon>Mycobacteroides</taxon>
    </lineage>
</organism>
<protein>
    <submittedName>
        <fullName evidence="3">Universal stress protein</fullName>
    </submittedName>
</protein>
<dbReference type="EMBL" id="MLHW01000019">
    <property type="protein sequence ID" value="OHT48173.1"/>
    <property type="molecule type" value="Genomic_DNA"/>
</dbReference>
<feature type="domain" description="UspA" evidence="2">
    <location>
        <begin position="9"/>
        <end position="141"/>
    </location>
</feature>
<dbReference type="PANTHER" id="PTHR46268">
    <property type="entry name" value="STRESS RESPONSE PROTEIN NHAX"/>
    <property type="match status" value="1"/>
</dbReference>
<dbReference type="InterPro" id="IPR014729">
    <property type="entry name" value="Rossmann-like_a/b/a_fold"/>
</dbReference>
<sequence>MSDIDQHGPVVVGIDGSRAAVHAATWAIDEAIDRDVPLHLVHATRMAVTTKSFVDDYQIDKEYAETVLREAAAAVHATEKAVKVERFIRHGLASDALADESRNASLICVGSEGVGRVAGAFFGSTATDIAIRAHCPVAIVHRSDWPVDTRPKWIAVTVNGSHDTGEVVEAAMNEARLRDLPVLAVGTWQEDAADSTHDELDRRVDELREDHPGVRVYPVATRADIGRFLNECDEPVSLAVVGTADVAHVIHMRPSPERGERTILIVHH</sequence>
<name>A0AB73M0A9_MYCCH</name>